<dbReference type="InParanoid" id="A0A024FT64"/>
<accession>A0A024FT64</accession>
<keyword evidence="3" id="KW-0812">Transmembrane</keyword>
<feature type="transmembrane region" description="Helical" evidence="3">
    <location>
        <begin position="226"/>
        <end position="243"/>
    </location>
</feature>
<evidence type="ECO:0000256" key="3">
    <source>
        <dbReference type="SAM" id="Phobius"/>
    </source>
</evidence>
<feature type="transmembrane region" description="Helical" evidence="3">
    <location>
        <begin position="373"/>
        <end position="393"/>
    </location>
</feature>
<dbReference type="PANTHER" id="PTHR44329:SF298">
    <property type="entry name" value="MIXED LINEAGE KINASE DOMAIN-LIKE PROTEIN"/>
    <property type="match status" value="1"/>
</dbReference>
<protein>
    <recommendedName>
        <fullName evidence="4">Protein kinase domain-containing protein</fullName>
    </recommendedName>
</protein>
<proteinExistence type="predicted"/>
<dbReference type="OrthoDB" id="4062651at2759"/>
<evidence type="ECO:0000313" key="6">
    <source>
        <dbReference type="Proteomes" id="UP000053237"/>
    </source>
</evidence>
<keyword evidence="3" id="KW-0472">Membrane</keyword>
<comment type="caution">
    <text evidence="5">The sequence shown here is derived from an EMBL/GenBank/DDBJ whole genome shotgun (WGS) entry which is preliminary data.</text>
</comment>
<feature type="transmembrane region" description="Helical" evidence="3">
    <location>
        <begin position="405"/>
        <end position="427"/>
    </location>
</feature>
<feature type="transmembrane region" description="Helical" evidence="3">
    <location>
        <begin position="342"/>
        <end position="366"/>
    </location>
</feature>
<dbReference type="GO" id="GO:0005524">
    <property type="term" value="F:ATP binding"/>
    <property type="evidence" value="ECO:0007669"/>
    <property type="project" value="UniProtKB-KW"/>
</dbReference>
<feature type="transmembrane region" description="Helical" evidence="3">
    <location>
        <begin position="264"/>
        <end position="288"/>
    </location>
</feature>
<dbReference type="STRING" id="65357.A0A024FT64"/>
<organism evidence="5 6">
    <name type="scientific">Albugo candida</name>
    <dbReference type="NCBI Taxonomy" id="65357"/>
    <lineage>
        <taxon>Eukaryota</taxon>
        <taxon>Sar</taxon>
        <taxon>Stramenopiles</taxon>
        <taxon>Oomycota</taxon>
        <taxon>Peronosporomycetes</taxon>
        <taxon>Albuginales</taxon>
        <taxon>Albuginaceae</taxon>
        <taxon>Albugo</taxon>
    </lineage>
</organism>
<sequence>MIPKYNSVCTKYVPIRIMKEAQVVKMNALDEHRVSRRSVGIQRVEYKEEENDTPSFYEQCISPKTHAYIKTDRLMHSSTINPDCYHVNAFGDSKADKPPSNTETILKKTSSLTTSSLDDNSKRNNGMQHLLSRFDHFQNSPVEDSYQIYTSICHFPIAQRILGLLVVVQLAVHFGSRVRIANSCSNLPITYDKNGHATVIMSSLRLEDRIQESMCLQDLNAQSQEFVYSGWFFSPFALIFALFPFKMLKNNARFGILVYWTRRYWKTIITFICLIWVVGCEVGFYFAVQSRRKYGEYDTRQHLAFASHIVVPKDWYEGSKWDQVHGDQTMRLLDWIVLFESLLWLSIAMASLAAFSATASVLILTMKLGFSHALCSSVCISITTLALLVCFVGDDYPLLKPSHLITSQAIAFVLGILLPLVLGLMAIHSEDRVSRIVYLLKIRADRLNIALKLDLCVKHANLANRGIFKAEQEMLDHELTSGQKRDCLLNTLAIPFQNIKLFELVTSNRLVDILLAEHCGKPVIFKRLSIATYSSQTFRDFKATVETLACLRHPNIVLFIGATFNNLANVGLIFEYLEQGNLYSLLHSSMLLTWNDPLLKIATDVAQGMSYLHNCDTPLVHRDIKSSNLLCSTTYTCKISDFDESKRQNLGELLSTVVGTAYWLAPEVLREEKYDAKVDCYSFGIVMIELETRKDPYYEVIDLSPIEIMIKVATGGLRPVIPATCSPIRRQLIERCLDDNSEHRPAMTEILCTLQRDVRNEILQMEQIGQNHENQRRILLHRHQRLNRRRIEDLLDDSAKHICR</sequence>
<evidence type="ECO:0000256" key="1">
    <source>
        <dbReference type="ARBA" id="ARBA00022741"/>
    </source>
</evidence>
<dbReference type="GO" id="GO:0004674">
    <property type="term" value="F:protein serine/threonine kinase activity"/>
    <property type="evidence" value="ECO:0007669"/>
    <property type="project" value="TreeGrafter"/>
</dbReference>
<evidence type="ECO:0000313" key="5">
    <source>
        <dbReference type="EMBL" id="CCI10186.1"/>
    </source>
</evidence>
<reference evidence="5 6" key="1">
    <citation type="submission" date="2012-05" db="EMBL/GenBank/DDBJ databases">
        <title>Recombination and specialization in a pathogen metapopulation.</title>
        <authorList>
            <person name="Gardiner A."/>
            <person name="Kemen E."/>
            <person name="Schultz-Larsen T."/>
            <person name="MacLean D."/>
            <person name="Van Oosterhout C."/>
            <person name="Jones J.D.G."/>
        </authorList>
    </citation>
    <scope>NUCLEOTIDE SEQUENCE [LARGE SCALE GENOMIC DNA]</scope>
    <source>
        <strain evidence="5 6">Ac Nc2</strain>
    </source>
</reference>
<dbReference type="PROSITE" id="PS00108">
    <property type="entry name" value="PROTEIN_KINASE_ST"/>
    <property type="match status" value="1"/>
</dbReference>
<dbReference type="Proteomes" id="UP000053237">
    <property type="component" value="Unassembled WGS sequence"/>
</dbReference>
<keyword evidence="1" id="KW-0547">Nucleotide-binding</keyword>
<dbReference type="PROSITE" id="PS50011">
    <property type="entry name" value="PROTEIN_KINASE_DOM"/>
    <property type="match status" value="1"/>
</dbReference>
<dbReference type="InterPro" id="IPR011009">
    <property type="entry name" value="Kinase-like_dom_sf"/>
</dbReference>
<feature type="domain" description="Protein kinase" evidence="4">
    <location>
        <begin position="499"/>
        <end position="763"/>
    </location>
</feature>
<keyword evidence="3" id="KW-1133">Transmembrane helix</keyword>
<dbReference type="SMART" id="SM00220">
    <property type="entry name" value="S_TKc"/>
    <property type="match status" value="1"/>
</dbReference>
<gene>
    <name evidence="5" type="ORF">BN9_074970</name>
</gene>
<dbReference type="PANTHER" id="PTHR44329">
    <property type="entry name" value="SERINE/THREONINE-PROTEIN KINASE TNNI3K-RELATED"/>
    <property type="match status" value="1"/>
</dbReference>
<keyword evidence="6" id="KW-1185">Reference proteome</keyword>
<dbReference type="InterPro" id="IPR051681">
    <property type="entry name" value="Ser/Thr_Kinases-Pseudokinases"/>
</dbReference>
<dbReference type="SUPFAM" id="SSF56112">
    <property type="entry name" value="Protein kinase-like (PK-like)"/>
    <property type="match status" value="1"/>
</dbReference>
<dbReference type="InterPro" id="IPR008271">
    <property type="entry name" value="Ser/Thr_kinase_AS"/>
</dbReference>
<dbReference type="AlphaFoldDB" id="A0A024FT64"/>
<keyword evidence="2" id="KW-0067">ATP-binding</keyword>
<evidence type="ECO:0000256" key="2">
    <source>
        <dbReference type="ARBA" id="ARBA00022840"/>
    </source>
</evidence>
<name>A0A024FT64_9STRA</name>
<dbReference type="Gene3D" id="1.10.510.10">
    <property type="entry name" value="Transferase(Phosphotransferase) domain 1"/>
    <property type="match status" value="1"/>
</dbReference>
<dbReference type="InterPro" id="IPR000719">
    <property type="entry name" value="Prot_kinase_dom"/>
</dbReference>
<dbReference type="EMBL" id="CAIX01000131">
    <property type="protein sequence ID" value="CCI10186.1"/>
    <property type="molecule type" value="Genomic_DNA"/>
</dbReference>
<evidence type="ECO:0000259" key="4">
    <source>
        <dbReference type="PROSITE" id="PS50011"/>
    </source>
</evidence>
<dbReference type="Pfam" id="PF00069">
    <property type="entry name" value="Pkinase"/>
    <property type="match status" value="1"/>
</dbReference>